<dbReference type="GO" id="GO:0043200">
    <property type="term" value="P:response to amino acid"/>
    <property type="evidence" value="ECO:0007669"/>
    <property type="project" value="TreeGrafter"/>
</dbReference>
<dbReference type="eggNOG" id="COG1522">
    <property type="taxonomic scope" value="Bacteria"/>
</dbReference>
<dbReference type="Pfam" id="PF13404">
    <property type="entry name" value="HTH_AsnC-type"/>
    <property type="match status" value="1"/>
</dbReference>
<proteinExistence type="predicted"/>
<dbReference type="GO" id="GO:0005829">
    <property type="term" value="C:cytosol"/>
    <property type="evidence" value="ECO:0007669"/>
    <property type="project" value="TreeGrafter"/>
</dbReference>
<dbReference type="SMART" id="SM00344">
    <property type="entry name" value="HTH_ASNC"/>
    <property type="match status" value="1"/>
</dbReference>
<dbReference type="InterPro" id="IPR000485">
    <property type="entry name" value="AsnC-type_HTH_dom"/>
</dbReference>
<name>A3VHH1_9RHOB</name>
<evidence type="ECO:0000256" key="2">
    <source>
        <dbReference type="ARBA" id="ARBA00023125"/>
    </source>
</evidence>
<dbReference type="SUPFAM" id="SSF46785">
    <property type="entry name" value="Winged helix' DNA-binding domain"/>
    <property type="match status" value="1"/>
</dbReference>
<dbReference type="PANTHER" id="PTHR30154">
    <property type="entry name" value="LEUCINE-RESPONSIVE REGULATORY PROTEIN"/>
    <property type="match status" value="1"/>
</dbReference>
<comment type="caution">
    <text evidence="5">The sequence shown here is derived from an EMBL/GenBank/DDBJ whole genome shotgun (WGS) entry which is preliminary data.</text>
</comment>
<keyword evidence="6" id="KW-1185">Reference proteome</keyword>
<dbReference type="InterPro" id="IPR036388">
    <property type="entry name" value="WH-like_DNA-bd_sf"/>
</dbReference>
<evidence type="ECO:0000259" key="4">
    <source>
        <dbReference type="PROSITE" id="PS50956"/>
    </source>
</evidence>
<evidence type="ECO:0000256" key="1">
    <source>
        <dbReference type="ARBA" id="ARBA00023015"/>
    </source>
</evidence>
<dbReference type="HOGENOM" id="CLU_091233_5_3_5"/>
<dbReference type="InterPro" id="IPR019887">
    <property type="entry name" value="Tscrpt_reg_AsnC/Lrp_C"/>
</dbReference>
<sequence>MDETDRHLLARLGEDARTPVATLARDLGLARSTVQARLERLERNGVIAGYALRLGDAVRAGQIRATVLLSLDPRATPAVVKRLDRMPEVEAAHTASGRADLVLTLAAPTTAALDRTLDVIGEIDGIKGSETLIHLSTKIQRSG</sequence>
<evidence type="ECO:0000256" key="3">
    <source>
        <dbReference type="ARBA" id="ARBA00023163"/>
    </source>
</evidence>
<evidence type="ECO:0000313" key="6">
    <source>
        <dbReference type="Proteomes" id="UP000002931"/>
    </source>
</evidence>
<dbReference type="Gene3D" id="3.30.70.920">
    <property type="match status" value="1"/>
</dbReference>
<dbReference type="RefSeq" id="WP_008330438.1">
    <property type="nucleotide sequence ID" value="NZ_CH902578.1"/>
</dbReference>
<dbReference type="Proteomes" id="UP000002931">
    <property type="component" value="Unassembled WGS sequence"/>
</dbReference>
<dbReference type="Pfam" id="PF01037">
    <property type="entry name" value="AsnC_trans_reg"/>
    <property type="match status" value="1"/>
</dbReference>
<dbReference type="PANTHER" id="PTHR30154:SF53">
    <property type="entry name" value="HTH-TYPE TRANSCRIPTIONAL REGULATOR LRPC"/>
    <property type="match status" value="1"/>
</dbReference>
<keyword evidence="3" id="KW-0804">Transcription</keyword>
<dbReference type="InterPro" id="IPR036390">
    <property type="entry name" value="WH_DNA-bd_sf"/>
</dbReference>
<dbReference type="GO" id="GO:0043565">
    <property type="term" value="F:sequence-specific DNA binding"/>
    <property type="evidence" value="ECO:0007669"/>
    <property type="project" value="InterPro"/>
</dbReference>
<gene>
    <name evidence="5" type="ORF">RB2654_08152</name>
</gene>
<dbReference type="SUPFAM" id="SSF54909">
    <property type="entry name" value="Dimeric alpha+beta barrel"/>
    <property type="match status" value="1"/>
</dbReference>
<keyword evidence="1" id="KW-0805">Transcription regulation</keyword>
<dbReference type="Gene3D" id="1.10.10.10">
    <property type="entry name" value="Winged helix-like DNA-binding domain superfamily/Winged helix DNA-binding domain"/>
    <property type="match status" value="1"/>
</dbReference>
<dbReference type="AlphaFoldDB" id="A3VHH1"/>
<protein>
    <submittedName>
        <fullName evidence="5">Transcriptional regulator, AsnC family protein</fullName>
    </submittedName>
</protein>
<dbReference type="STRING" id="314271.RB2654_08152"/>
<dbReference type="InterPro" id="IPR019888">
    <property type="entry name" value="Tscrpt_reg_AsnC-like"/>
</dbReference>
<evidence type="ECO:0000313" key="5">
    <source>
        <dbReference type="EMBL" id="EAQ12162.1"/>
    </source>
</evidence>
<dbReference type="EMBL" id="AAMT01000009">
    <property type="protein sequence ID" value="EAQ12162.1"/>
    <property type="molecule type" value="Genomic_DNA"/>
</dbReference>
<feature type="domain" description="HTH asnC-type" evidence="4">
    <location>
        <begin position="1"/>
        <end position="63"/>
    </location>
</feature>
<dbReference type="PROSITE" id="PS50956">
    <property type="entry name" value="HTH_ASNC_2"/>
    <property type="match status" value="1"/>
</dbReference>
<reference evidence="5 6" key="1">
    <citation type="journal article" date="2010" name="J. Bacteriol.">
        <title>Genome sequences of Pelagibaca bermudensis HTCC2601T and Maritimibacter alkaliphilus HTCC2654T, the type strains of two marine Roseobacter genera.</title>
        <authorList>
            <person name="Thrash J.C."/>
            <person name="Cho J.C."/>
            <person name="Ferriera S."/>
            <person name="Johnson J."/>
            <person name="Vergin K.L."/>
            <person name="Giovannoni S.J."/>
        </authorList>
    </citation>
    <scope>NUCLEOTIDE SEQUENCE [LARGE SCALE GENOMIC DNA]</scope>
    <source>
        <strain evidence="5 6">HTCC2654</strain>
    </source>
</reference>
<organism evidence="5 6">
    <name type="scientific">Maritimibacter alkaliphilus HTCC2654</name>
    <dbReference type="NCBI Taxonomy" id="314271"/>
    <lineage>
        <taxon>Bacteria</taxon>
        <taxon>Pseudomonadati</taxon>
        <taxon>Pseudomonadota</taxon>
        <taxon>Alphaproteobacteria</taxon>
        <taxon>Rhodobacterales</taxon>
        <taxon>Roseobacteraceae</taxon>
        <taxon>Maritimibacter</taxon>
    </lineage>
</organism>
<dbReference type="PRINTS" id="PR00033">
    <property type="entry name" value="HTHASNC"/>
</dbReference>
<accession>A3VHH1</accession>
<keyword evidence="2" id="KW-0238">DNA-binding</keyword>
<dbReference type="OrthoDB" id="9809462at2"/>
<dbReference type="InterPro" id="IPR011008">
    <property type="entry name" value="Dimeric_a/b-barrel"/>
</dbReference>